<dbReference type="PANTHER" id="PTHR46312:SF2">
    <property type="entry name" value="NUCLEOTIDE-BINDING OLIGOMERIZATION DOMAIN-CONTAINING PROTEIN 2-LIKE"/>
    <property type="match status" value="1"/>
</dbReference>
<comment type="caution">
    <text evidence="2">The sequence shown here is derived from an EMBL/GenBank/DDBJ whole genome shotgun (WGS) entry which is preliminary data.</text>
</comment>
<name>A0A2G8K0Y4_STIJA</name>
<evidence type="ECO:0000313" key="3">
    <source>
        <dbReference type="Proteomes" id="UP000230750"/>
    </source>
</evidence>
<dbReference type="Gene3D" id="3.40.50.300">
    <property type="entry name" value="P-loop containing nucleotide triphosphate hydrolases"/>
    <property type="match status" value="1"/>
</dbReference>
<sequence length="541" mass="62908">MESDLEENKKRLISSLKSTYTGQYNAVQPIPYIRDRLYCVDKVFVEGSVHFLVANEAGVRGHETSWERLESYKRIYSDRRIKSTRRILEGEPGYGKSTLTLQLAYDWCNGVQGSPLSNVEIVILLRLRQLGGVQSIYRAINRFLVSGSRLSDKDIEDVLKSTSSVEIILDGYDEYPDQDKVTGNDVRSIIMREMFPKYDVTLTTRYLPKKFPKLTKRVKLTGFDDEARDEYLRKAVVGNDQKALKQIKQRLRENPILADLCQVPLFFVMFAHIAHENQEFENFKSVTSFFKYMFTCFHEHMRNKTRDDSVRQLILKFESEHDELNTLSYEGLSKEDQQIVWRKDEMVNRLGQEFYDQYVGVGILVEEQVLSDNDTAYTESFTIEVRFFHKLFCEFYASYRLILVVLEHEVSELGRFLGRMDPFDLQYLYRFACGLNPTAGAKIIQYLKNIKGGEKLAILCILEQTGKVDDIKDAIRNLCSDTVEIDSNHSILLQRSTIQLLEIADKYDVSIHIQVQGIILPYNKRFFELCASEERNVHTKN</sequence>
<dbReference type="EMBL" id="MRZV01001003">
    <property type="protein sequence ID" value="PIK41615.1"/>
    <property type="molecule type" value="Genomic_DNA"/>
</dbReference>
<organism evidence="2 3">
    <name type="scientific">Stichopus japonicus</name>
    <name type="common">Sea cucumber</name>
    <dbReference type="NCBI Taxonomy" id="307972"/>
    <lineage>
        <taxon>Eukaryota</taxon>
        <taxon>Metazoa</taxon>
        <taxon>Echinodermata</taxon>
        <taxon>Eleutherozoa</taxon>
        <taxon>Echinozoa</taxon>
        <taxon>Holothuroidea</taxon>
        <taxon>Aspidochirotacea</taxon>
        <taxon>Aspidochirotida</taxon>
        <taxon>Stichopodidae</taxon>
        <taxon>Apostichopus</taxon>
    </lineage>
</organism>
<dbReference type="Pfam" id="PF05729">
    <property type="entry name" value="NACHT"/>
    <property type="match status" value="1"/>
</dbReference>
<dbReference type="PANTHER" id="PTHR46312">
    <property type="entry name" value="NACHT DOMAIN-CONTAINING PROTEIN"/>
    <property type="match status" value="1"/>
</dbReference>
<dbReference type="Proteomes" id="UP000230750">
    <property type="component" value="Unassembled WGS sequence"/>
</dbReference>
<evidence type="ECO:0000313" key="2">
    <source>
        <dbReference type="EMBL" id="PIK41615.1"/>
    </source>
</evidence>
<dbReference type="InterPro" id="IPR027417">
    <property type="entry name" value="P-loop_NTPase"/>
</dbReference>
<proteinExistence type="predicted"/>
<reference evidence="2 3" key="1">
    <citation type="journal article" date="2017" name="PLoS Biol.">
        <title>The sea cucumber genome provides insights into morphological evolution and visceral regeneration.</title>
        <authorList>
            <person name="Zhang X."/>
            <person name="Sun L."/>
            <person name="Yuan J."/>
            <person name="Sun Y."/>
            <person name="Gao Y."/>
            <person name="Zhang L."/>
            <person name="Li S."/>
            <person name="Dai H."/>
            <person name="Hamel J.F."/>
            <person name="Liu C."/>
            <person name="Yu Y."/>
            <person name="Liu S."/>
            <person name="Lin W."/>
            <person name="Guo K."/>
            <person name="Jin S."/>
            <person name="Xu P."/>
            <person name="Storey K.B."/>
            <person name="Huan P."/>
            <person name="Zhang T."/>
            <person name="Zhou Y."/>
            <person name="Zhang J."/>
            <person name="Lin C."/>
            <person name="Li X."/>
            <person name="Xing L."/>
            <person name="Huo D."/>
            <person name="Sun M."/>
            <person name="Wang L."/>
            <person name="Mercier A."/>
            <person name="Li F."/>
            <person name="Yang H."/>
            <person name="Xiang J."/>
        </authorList>
    </citation>
    <scope>NUCLEOTIDE SEQUENCE [LARGE SCALE GENOMIC DNA]</scope>
    <source>
        <strain evidence="2">Shaxun</strain>
        <tissue evidence="2">Muscle</tissue>
    </source>
</reference>
<protein>
    <submittedName>
        <fullName evidence="2">Putative NLR family CARD domain-containing protein 4</fullName>
    </submittedName>
</protein>
<dbReference type="AlphaFoldDB" id="A0A2G8K0Y4"/>
<accession>A0A2G8K0Y4</accession>
<dbReference type="SUPFAM" id="SSF52540">
    <property type="entry name" value="P-loop containing nucleoside triphosphate hydrolases"/>
    <property type="match status" value="1"/>
</dbReference>
<dbReference type="OrthoDB" id="10406298at2759"/>
<dbReference type="PROSITE" id="PS50837">
    <property type="entry name" value="NACHT"/>
    <property type="match status" value="1"/>
</dbReference>
<dbReference type="STRING" id="307972.A0A2G8K0Y4"/>
<evidence type="ECO:0000259" key="1">
    <source>
        <dbReference type="PROSITE" id="PS50837"/>
    </source>
</evidence>
<gene>
    <name evidence="2" type="ORF">BSL78_21531</name>
</gene>
<dbReference type="InterPro" id="IPR007111">
    <property type="entry name" value="NACHT_NTPase"/>
</dbReference>
<feature type="domain" description="NACHT" evidence="1">
    <location>
        <begin position="84"/>
        <end position="205"/>
    </location>
</feature>
<keyword evidence="3" id="KW-1185">Reference proteome</keyword>